<protein>
    <submittedName>
        <fullName evidence="3">Uncharacterized protein</fullName>
    </submittedName>
</protein>
<dbReference type="AlphaFoldDB" id="A0A1X6XHE7"/>
<evidence type="ECO:0000256" key="2">
    <source>
        <dbReference type="SAM" id="Phobius"/>
    </source>
</evidence>
<organism evidence="3 4">
    <name type="scientific">Brevibacterium yomogidense</name>
    <dbReference type="NCBI Taxonomy" id="946573"/>
    <lineage>
        <taxon>Bacteria</taxon>
        <taxon>Bacillati</taxon>
        <taxon>Actinomycetota</taxon>
        <taxon>Actinomycetes</taxon>
        <taxon>Micrococcales</taxon>
        <taxon>Brevibacteriaceae</taxon>
        <taxon>Brevibacterium</taxon>
    </lineage>
</organism>
<evidence type="ECO:0000313" key="4">
    <source>
        <dbReference type="Proteomes" id="UP000196581"/>
    </source>
</evidence>
<evidence type="ECO:0000256" key="1">
    <source>
        <dbReference type="SAM" id="MobiDB-lite"/>
    </source>
</evidence>
<keyword evidence="4" id="KW-1185">Reference proteome</keyword>
<feature type="region of interest" description="Disordered" evidence="1">
    <location>
        <begin position="1"/>
        <end position="52"/>
    </location>
</feature>
<proteinExistence type="predicted"/>
<feature type="transmembrane region" description="Helical" evidence="2">
    <location>
        <begin position="240"/>
        <end position="265"/>
    </location>
</feature>
<feature type="compositionally biased region" description="Low complexity" evidence="1">
    <location>
        <begin position="14"/>
        <end position="52"/>
    </location>
</feature>
<dbReference type="Proteomes" id="UP000196581">
    <property type="component" value="Unassembled WGS sequence"/>
</dbReference>
<evidence type="ECO:0000313" key="3">
    <source>
        <dbReference type="EMBL" id="SLM98714.1"/>
    </source>
</evidence>
<keyword evidence="2" id="KW-0472">Membrane</keyword>
<name>A0A1X6XHE7_9MICO</name>
<feature type="region of interest" description="Disordered" evidence="1">
    <location>
        <begin position="647"/>
        <end position="671"/>
    </location>
</feature>
<feature type="region of interest" description="Disordered" evidence="1">
    <location>
        <begin position="709"/>
        <end position="742"/>
    </location>
</feature>
<reference evidence="4" key="1">
    <citation type="submission" date="2017-02" db="EMBL/GenBank/DDBJ databases">
        <authorList>
            <person name="Dridi B."/>
        </authorList>
    </citation>
    <scope>NUCLEOTIDE SEQUENCE [LARGE SCALE GENOMIC DNA]</scope>
    <source>
        <strain evidence="4">B Co 03.10</strain>
    </source>
</reference>
<accession>A0A1X6XHE7</accession>
<dbReference type="EMBL" id="FWFF01000017">
    <property type="protein sequence ID" value="SLM98714.1"/>
    <property type="molecule type" value="Genomic_DNA"/>
</dbReference>
<keyword evidence="2" id="KW-1133">Transmembrane helix</keyword>
<feature type="transmembrane region" description="Helical" evidence="2">
    <location>
        <begin position="466"/>
        <end position="485"/>
    </location>
</feature>
<dbReference type="RefSeq" id="WP_143275859.1">
    <property type="nucleotide sequence ID" value="NZ_FWFF01000017.1"/>
</dbReference>
<keyword evidence="2" id="KW-0812">Transmembrane</keyword>
<feature type="compositionally biased region" description="Basic residues" evidence="1">
    <location>
        <begin position="713"/>
        <end position="726"/>
    </location>
</feature>
<feature type="transmembrane region" description="Helical" evidence="2">
    <location>
        <begin position="683"/>
        <end position="704"/>
    </location>
</feature>
<sequence length="742" mass="77405">MAVPAAAVPDTGTAASAEASAEAAAEAVAPAAVTSPEAAAPAADEDTAAPSPEIRDEYRAAVADYLHETVAGAWQDDAVAVAPEAVQLWDARQRDMIDPRIAALEDDGWTVRIAVLPAIMFPYAMDSGTGETMAGLQRGLGRIAEEDPHPQTVYVLAQGSTAHFSVYADGRLESELTQTHATGPPYVNSEVTAAGVSYTLRAVAADPHEPELLEEETSAVGWTGVRYRALSMEQGDTGSLIMTAAFFAGGVVGLVLLVLALLVLLPRRSGPLARIFGTRIDLVHETSALVSLRERATHSRRKLTRAKRLSSSQETALGRLPAPDETYSPLVWAGWNALADELEGDGRGHCFFRPDLPADDEESTEILGALTVVPVSGLSAERIEKGRAPSYLSRSGIDRGKPYWTRASSPWAASGYGAFGSLSEAIAAMPADWEPARGAARVERAVESARTASPSSRAGASPWARTALLGIAAIAALVAGIVGGLHDADQMEKVYTAELGAPGSLVADPAAAQEQVIAELVADSADGPAVTPLSRAGLVGVGLADIGDAADSVADELGREVRVIGLDSATTGVVDSVDTEDLIADALPDGALAVVLDYRSAELVAAGIRDDYRGGSPERPQFDADATVTDEALGQLRWASQVSWIPDDGVSGGLSDSDDEDEAEFMPAPDTAEWENRTWVRTLMGAIGAALAVIVVGVLCRGLVVDRTDPTAKAKKRSGSGTRKRAAGGSGRTSGKQKRSRR</sequence>
<gene>
    <name evidence="3" type="ORF">FM105_09450</name>
</gene>